<dbReference type="PIRSF" id="PIRSF003203">
    <property type="entry name" value="AzlD"/>
    <property type="match status" value="1"/>
</dbReference>
<feature type="transmembrane region" description="Helical" evidence="1">
    <location>
        <begin position="50"/>
        <end position="73"/>
    </location>
</feature>
<dbReference type="EMBL" id="JAMFTQ010000016">
    <property type="protein sequence ID" value="MCP1388454.1"/>
    <property type="molecule type" value="Genomic_DNA"/>
</dbReference>
<reference evidence="2" key="1">
    <citation type="submission" date="2022-05" db="EMBL/GenBank/DDBJ databases">
        <title>Corynebacterium sp. TA-R-1 sp. nov., isolated from human feces.</title>
        <authorList>
            <person name="Shamsuzzaman M."/>
            <person name="Dahal R.H."/>
        </authorList>
    </citation>
    <scope>NUCLEOTIDE SEQUENCE</scope>
    <source>
        <strain evidence="2">TA-R-1</strain>
    </source>
</reference>
<sequence length="121" mass="12724">MSVLTTPGAYGLPAGVTLGMVLAVLVPACIVTVLLRALPFSLLRVLKGSPFIEFLGMLMPVGVMTVLVIYTLVSSAADPARLAAALVSLAFTLLLQWWRKRADVSILGGTALYVLLVNAVL</sequence>
<keyword evidence="1" id="KW-1133">Transmembrane helix</keyword>
<feature type="transmembrane region" description="Helical" evidence="1">
    <location>
        <begin position="12"/>
        <end position="38"/>
    </location>
</feature>
<dbReference type="Pfam" id="PF05437">
    <property type="entry name" value="AzlD"/>
    <property type="match status" value="1"/>
</dbReference>
<evidence type="ECO:0000256" key="1">
    <source>
        <dbReference type="SAM" id="Phobius"/>
    </source>
</evidence>
<feature type="transmembrane region" description="Helical" evidence="1">
    <location>
        <begin position="79"/>
        <end position="97"/>
    </location>
</feature>
<dbReference type="Proteomes" id="UP001204000">
    <property type="component" value="Unassembled WGS sequence"/>
</dbReference>
<protein>
    <submittedName>
        <fullName evidence="2">AzlD domain-containing protein</fullName>
    </submittedName>
</protein>
<organism evidence="2 3">
    <name type="scientific">Corynebacterium stercoris</name>
    <dbReference type="NCBI Taxonomy" id="2943490"/>
    <lineage>
        <taxon>Bacteria</taxon>
        <taxon>Bacillati</taxon>
        <taxon>Actinomycetota</taxon>
        <taxon>Actinomycetes</taxon>
        <taxon>Mycobacteriales</taxon>
        <taxon>Corynebacteriaceae</taxon>
        <taxon>Corynebacterium</taxon>
    </lineage>
</organism>
<keyword evidence="1" id="KW-0812">Transmembrane</keyword>
<name>A0ABT1G350_9CORY</name>
<evidence type="ECO:0000313" key="3">
    <source>
        <dbReference type="Proteomes" id="UP001204000"/>
    </source>
</evidence>
<dbReference type="InterPro" id="IPR008407">
    <property type="entry name" value="Brnchd-chn_aa_trnsp_AzlD"/>
</dbReference>
<accession>A0ABT1G350</accession>
<comment type="caution">
    <text evidence="2">The sequence shown here is derived from an EMBL/GenBank/DDBJ whole genome shotgun (WGS) entry which is preliminary data.</text>
</comment>
<evidence type="ECO:0000313" key="2">
    <source>
        <dbReference type="EMBL" id="MCP1388454.1"/>
    </source>
</evidence>
<proteinExistence type="predicted"/>
<keyword evidence="3" id="KW-1185">Reference proteome</keyword>
<dbReference type="RefSeq" id="WP_253579141.1">
    <property type="nucleotide sequence ID" value="NZ_JAMFTQ010000016.1"/>
</dbReference>
<gene>
    <name evidence="2" type="ORF">M5J20_09710</name>
</gene>
<keyword evidence="1" id="KW-0472">Membrane</keyword>